<organism evidence="1 2">
    <name type="scientific">Bacteroides muris</name>
    <name type="common">ex Fokt et al. 2023</name>
    <dbReference type="NCBI Taxonomy" id="2937417"/>
    <lineage>
        <taxon>Bacteria</taxon>
        <taxon>Pseudomonadati</taxon>
        <taxon>Bacteroidota</taxon>
        <taxon>Bacteroidia</taxon>
        <taxon>Bacteroidales</taxon>
        <taxon>Bacteroidaceae</taxon>
        <taxon>Bacteroides</taxon>
    </lineage>
</organism>
<gene>
    <name evidence="1" type="ORF">M1B79_16455</name>
</gene>
<reference evidence="1" key="2">
    <citation type="submission" date="2022-04" db="EMBL/GenBank/DDBJ databases">
        <authorList>
            <person name="Fokt H."/>
            <person name="Baines J."/>
        </authorList>
    </citation>
    <scope>NUCLEOTIDE SEQUENCE</scope>
    <source>
        <strain evidence="1">KH365_2</strain>
    </source>
</reference>
<proteinExistence type="predicted"/>
<evidence type="ECO:0000313" key="2">
    <source>
        <dbReference type="Proteomes" id="UP001143192"/>
    </source>
</evidence>
<dbReference type="Proteomes" id="UP001143192">
    <property type="component" value="Unassembled WGS sequence"/>
</dbReference>
<reference evidence="1" key="1">
    <citation type="journal article" date="2022" name="Arch. Microbiol.">
        <title>Bacteroides muris sp. nov. isolated from the cecum of wild-derived house mice.</title>
        <authorList>
            <person name="Fokt H."/>
            <person name="Unni R."/>
            <person name="Repnik U."/>
            <person name="Schmitz R.A."/>
            <person name="Bramkamp M."/>
            <person name="Baines J.F."/>
            <person name="Unterweger D."/>
        </authorList>
    </citation>
    <scope>NUCLEOTIDE SEQUENCE</scope>
    <source>
        <strain evidence="1">KH365_2</strain>
    </source>
</reference>
<accession>A0A9X2SUY9</accession>
<protein>
    <submittedName>
        <fullName evidence="1">Uncharacterized protein</fullName>
    </submittedName>
</protein>
<dbReference type="AlphaFoldDB" id="A0A9X2SUY9"/>
<sequence length="157" mass="17831">MNNTSIGIRVKPDCIIYSIIKENDGNKEIILIDKVNVPIALEVPEQLKFIRSTFLDIIFENQVNLACIRVTEITAKKISIERVNMEAVIQELIASSSIEKYCVGRISTISSRLGIARERFKPLVESKADDCKFFDDWSEYNKEEKESLLAALSAFNL</sequence>
<comment type="caution">
    <text evidence="1">The sequence shown here is derived from an EMBL/GenBank/DDBJ whole genome shotgun (WGS) entry which is preliminary data.</text>
</comment>
<dbReference type="RefSeq" id="WP_257932423.1">
    <property type="nucleotide sequence ID" value="NZ_JAMZED010000062.1"/>
</dbReference>
<name>A0A9X2SUY9_9BACE</name>
<keyword evidence="2" id="KW-1185">Reference proteome</keyword>
<evidence type="ECO:0000313" key="1">
    <source>
        <dbReference type="EMBL" id="MCR6506207.1"/>
    </source>
</evidence>
<dbReference type="EMBL" id="JAMZED010000062">
    <property type="protein sequence ID" value="MCR6506207.1"/>
    <property type="molecule type" value="Genomic_DNA"/>
</dbReference>